<sequence length="196" mass="22365">MAGGRQHLESKRKLFRAIATRISHHNHISAVADKEDFKDDKDKEKEFDESRDSKDITAAHSPYNDSTNINTNSNINNSNSTNPNVSCTHAGNVELQQQQQQQQQQLHEDYRQHVSLPVTQGSEQTNFSYLESVKKAPTKKRPICTRSTPNNNLKINNTNNMKIRGVISNNNIDNDNNDNNNYNNNYNNNNNNNNNN</sequence>
<organism evidence="2 3">
    <name type="scientific">Pichia californica</name>
    <dbReference type="NCBI Taxonomy" id="460514"/>
    <lineage>
        <taxon>Eukaryota</taxon>
        <taxon>Fungi</taxon>
        <taxon>Dikarya</taxon>
        <taxon>Ascomycota</taxon>
        <taxon>Saccharomycotina</taxon>
        <taxon>Pichiomycetes</taxon>
        <taxon>Pichiales</taxon>
        <taxon>Pichiaceae</taxon>
        <taxon>Pichia</taxon>
    </lineage>
</organism>
<dbReference type="AlphaFoldDB" id="A0A9P6WJ62"/>
<protein>
    <submittedName>
        <fullName evidence="2">Uncharacterized protein</fullName>
    </submittedName>
</protein>
<dbReference type="EMBL" id="PUHW01000186">
    <property type="protein sequence ID" value="KAG0688075.1"/>
    <property type="molecule type" value="Genomic_DNA"/>
</dbReference>
<feature type="compositionally biased region" description="Basic and acidic residues" evidence="1">
    <location>
        <begin position="33"/>
        <end position="57"/>
    </location>
</feature>
<name>A0A9P6WJ62_9ASCO</name>
<feature type="compositionally biased region" description="Low complexity" evidence="1">
    <location>
        <begin position="169"/>
        <end position="196"/>
    </location>
</feature>
<accession>A0A9P6WJ62</accession>
<proteinExistence type="predicted"/>
<evidence type="ECO:0000256" key="1">
    <source>
        <dbReference type="SAM" id="MobiDB-lite"/>
    </source>
</evidence>
<evidence type="ECO:0000313" key="3">
    <source>
        <dbReference type="Proteomes" id="UP000697127"/>
    </source>
</evidence>
<evidence type="ECO:0000313" key="2">
    <source>
        <dbReference type="EMBL" id="KAG0688075.1"/>
    </source>
</evidence>
<gene>
    <name evidence="2" type="ORF">C6P40_001450</name>
</gene>
<feature type="compositionally biased region" description="Low complexity" evidence="1">
    <location>
        <begin position="66"/>
        <end position="82"/>
    </location>
</feature>
<reference evidence="2" key="1">
    <citation type="submission" date="2020-11" db="EMBL/GenBank/DDBJ databases">
        <title>Kefir isolates.</title>
        <authorList>
            <person name="Marcisauskas S."/>
            <person name="Kim Y."/>
            <person name="Blasche S."/>
        </authorList>
    </citation>
    <scope>NUCLEOTIDE SEQUENCE</scope>
    <source>
        <strain evidence="2">Olga-1</strain>
    </source>
</reference>
<keyword evidence="3" id="KW-1185">Reference proteome</keyword>
<feature type="region of interest" description="Disordered" evidence="1">
    <location>
        <begin position="33"/>
        <end position="88"/>
    </location>
</feature>
<feature type="non-terminal residue" evidence="2">
    <location>
        <position position="196"/>
    </location>
</feature>
<feature type="region of interest" description="Disordered" evidence="1">
    <location>
        <begin position="167"/>
        <end position="196"/>
    </location>
</feature>
<comment type="caution">
    <text evidence="2">The sequence shown here is derived from an EMBL/GenBank/DDBJ whole genome shotgun (WGS) entry which is preliminary data.</text>
</comment>
<dbReference type="Proteomes" id="UP000697127">
    <property type="component" value="Unassembled WGS sequence"/>
</dbReference>